<dbReference type="Proteomes" id="UP001548590">
    <property type="component" value="Unassembled WGS sequence"/>
</dbReference>
<evidence type="ECO:0000313" key="3">
    <source>
        <dbReference type="Proteomes" id="UP001548590"/>
    </source>
</evidence>
<reference evidence="2 3" key="1">
    <citation type="submission" date="2024-07" db="EMBL/GenBank/DDBJ databases">
        <title>Uliginosibacterium paludis KCTC:42655.</title>
        <authorList>
            <person name="Kim M.K."/>
        </authorList>
    </citation>
    <scope>NUCLEOTIDE SEQUENCE [LARGE SCALE GENOMIC DNA]</scope>
    <source>
        <strain evidence="2 3">KCTC 42655</strain>
    </source>
</reference>
<sequence length="63" mass="7105">MKLHTSPTRPRRAEATNGRRPRHAERGGSPGGRRSEGADHGAMNHAIRCREADEEIRDLLSRY</sequence>
<feature type="region of interest" description="Disordered" evidence="1">
    <location>
        <begin position="1"/>
        <end position="47"/>
    </location>
</feature>
<name>A0ABV2CPV5_9RHOO</name>
<comment type="caution">
    <text evidence="2">The sequence shown here is derived from an EMBL/GenBank/DDBJ whole genome shotgun (WGS) entry which is preliminary data.</text>
</comment>
<evidence type="ECO:0000256" key="1">
    <source>
        <dbReference type="SAM" id="MobiDB-lite"/>
    </source>
</evidence>
<protein>
    <submittedName>
        <fullName evidence="2">Uncharacterized protein</fullName>
    </submittedName>
</protein>
<organism evidence="2 3">
    <name type="scientific">Uliginosibacterium paludis</name>
    <dbReference type="NCBI Taxonomy" id="1615952"/>
    <lineage>
        <taxon>Bacteria</taxon>
        <taxon>Pseudomonadati</taxon>
        <taxon>Pseudomonadota</taxon>
        <taxon>Betaproteobacteria</taxon>
        <taxon>Rhodocyclales</taxon>
        <taxon>Zoogloeaceae</taxon>
        <taxon>Uliginosibacterium</taxon>
    </lineage>
</organism>
<dbReference type="EMBL" id="JBEWLZ010000004">
    <property type="protein sequence ID" value="MET1489939.1"/>
    <property type="molecule type" value="Genomic_DNA"/>
</dbReference>
<keyword evidence="3" id="KW-1185">Reference proteome</keyword>
<proteinExistence type="predicted"/>
<evidence type="ECO:0000313" key="2">
    <source>
        <dbReference type="EMBL" id="MET1489939.1"/>
    </source>
</evidence>
<gene>
    <name evidence="2" type="ORF">ABVT11_08875</name>
</gene>
<accession>A0ABV2CPV5</accession>
<dbReference type="RefSeq" id="WP_345923280.1">
    <property type="nucleotide sequence ID" value="NZ_JBDIVF010000001.1"/>
</dbReference>